<reference evidence="10" key="1">
    <citation type="submission" date="2022-11" db="UniProtKB">
        <authorList>
            <consortium name="WormBaseParasite"/>
        </authorList>
    </citation>
    <scope>IDENTIFICATION</scope>
</reference>
<dbReference type="AlphaFoldDB" id="A0A915CX98"/>
<evidence type="ECO:0000313" key="9">
    <source>
        <dbReference type="Proteomes" id="UP000887574"/>
    </source>
</evidence>
<dbReference type="PANTHER" id="PTHR12726">
    <property type="entry name" value="CERAMIDE GLUCOSYLTRANSFERASE"/>
    <property type="match status" value="1"/>
</dbReference>
<proteinExistence type="predicted"/>
<feature type="transmembrane region" description="Helical" evidence="8">
    <location>
        <begin position="12"/>
        <end position="30"/>
    </location>
</feature>
<keyword evidence="4 8" id="KW-0812">Transmembrane</keyword>
<sequence length="131" mass="15317">MLPHIILLEPAQECMMSGLLGMCAVCYVFGWVWMPVFFLIHCFYWCVCDYILLYFMQNGPLPFSILQYLICWLYREGMIFPTFMMALLNPDIGWSVGTYRLCWGGRIQPRHSPSFSSSNHHSLSSTTVRKR</sequence>
<evidence type="ECO:0000256" key="5">
    <source>
        <dbReference type="ARBA" id="ARBA00022989"/>
    </source>
</evidence>
<evidence type="ECO:0000256" key="4">
    <source>
        <dbReference type="ARBA" id="ARBA00022692"/>
    </source>
</evidence>
<evidence type="ECO:0000256" key="6">
    <source>
        <dbReference type="ARBA" id="ARBA00023136"/>
    </source>
</evidence>
<keyword evidence="2" id="KW-0328">Glycosyltransferase</keyword>
<evidence type="ECO:0000256" key="7">
    <source>
        <dbReference type="SAM" id="MobiDB-lite"/>
    </source>
</evidence>
<dbReference type="PANTHER" id="PTHR12726:SF0">
    <property type="entry name" value="CERAMIDE GLUCOSYLTRANSFERASE"/>
    <property type="match status" value="1"/>
</dbReference>
<name>A0A915CX98_9BILA</name>
<protein>
    <submittedName>
        <fullName evidence="10">Uncharacterized protein</fullName>
    </submittedName>
</protein>
<keyword evidence="5 8" id="KW-1133">Transmembrane helix</keyword>
<dbReference type="WBParaSite" id="jg13640">
    <property type="protein sequence ID" value="jg13640"/>
    <property type="gene ID" value="jg13640"/>
</dbReference>
<accession>A0A915CX98</accession>
<evidence type="ECO:0000256" key="3">
    <source>
        <dbReference type="ARBA" id="ARBA00022679"/>
    </source>
</evidence>
<evidence type="ECO:0000256" key="8">
    <source>
        <dbReference type="SAM" id="Phobius"/>
    </source>
</evidence>
<keyword evidence="9" id="KW-1185">Reference proteome</keyword>
<evidence type="ECO:0000256" key="1">
    <source>
        <dbReference type="ARBA" id="ARBA00004141"/>
    </source>
</evidence>
<dbReference type="GO" id="GO:0006679">
    <property type="term" value="P:glucosylceramide biosynthetic process"/>
    <property type="evidence" value="ECO:0007669"/>
    <property type="project" value="TreeGrafter"/>
</dbReference>
<organism evidence="9 10">
    <name type="scientific">Ditylenchus dipsaci</name>
    <dbReference type="NCBI Taxonomy" id="166011"/>
    <lineage>
        <taxon>Eukaryota</taxon>
        <taxon>Metazoa</taxon>
        <taxon>Ecdysozoa</taxon>
        <taxon>Nematoda</taxon>
        <taxon>Chromadorea</taxon>
        <taxon>Rhabditida</taxon>
        <taxon>Tylenchina</taxon>
        <taxon>Tylenchomorpha</taxon>
        <taxon>Sphaerularioidea</taxon>
        <taxon>Anguinidae</taxon>
        <taxon>Anguininae</taxon>
        <taxon>Ditylenchus</taxon>
    </lineage>
</organism>
<dbReference type="GO" id="GO:0016020">
    <property type="term" value="C:membrane"/>
    <property type="evidence" value="ECO:0007669"/>
    <property type="project" value="UniProtKB-SubCell"/>
</dbReference>
<dbReference type="InterPro" id="IPR025993">
    <property type="entry name" value="Ceramide_glucosylTrfase"/>
</dbReference>
<dbReference type="GO" id="GO:0008120">
    <property type="term" value="F:ceramide glucosyltransferase activity"/>
    <property type="evidence" value="ECO:0007669"/>
    <property type="project" value="TreeGrafter"/>
</dbReference>
<keyword evidence="3" id="KW-0808">Transferase</keyword>
<feature type="region of interest" description="Disordered" evidence="7">
    <location>
        <begin position="112"/>
        <end position="131"/>
    </location>
</feature>
<keyword evidence="6 8" id="KW-0472">Membrane</keyword>
<evidence type="ECO:0000313" key="10">
    <source>
        <dbReference type="WBParaSite" id="jg13640"/>
    </source>
</evidence>
<feature type="compositionally biased region" description="Low complexity" evidence="7">
    <location>
        <begin position="112"/>
        <end position="125"/>
    </location>
</feature>
<evidence type="ECO:0000256" key="2">
    <source>
        <dbReference type="ARBA" id="ARBA00022676"/>
    </source>
</evidence>
<comment type="subcellular location">
    <subcellularLocation>
        <location evidence="1">Membrane</location>
        <topology evidence="1">Multi-pass membrane protein</topology>
    </subcellularLocation>
</comment>
<dbReference type="Proteomes" id="UP000887574">
    <property type="component" value="Unplaced"/>
</dbReference>